<dbReference type="Pfam" id="PF00015">
    <property type="entry name" value="MCPsignal"/>
    <property type="match status" value="1"/>
</dbReference>
<dbReference type="PRINTS" id="PR00260">
    <property type="entry name" value="CHEMTRNSDUCR"/>
</dbReference>
<feature type="region of interest" description="Disordered" evidence="10">
    <location>
        <begin position="554"/>
        <end position="617"/>
    </location>
</feature>
<feature type="transmembrane region" description="Helical" evidence="11">
    <location>
        <begin position="6"/>
        <end position="30"/>
    </location>
</feature>
<dbReference type="PANTHER" id="PTHR43531">
    <property type="entry name" value="PROTEIN ICFG"/>
    <property type="match status" value="1"/>
</dbReference>
<feature type="compositionally biased region" description="Polar residues" evidence="10">
    <location>
        <begin position="346"/>
        <end position="357"/>
    </location>
</feature>
<dbReference type="PROSITE" id="PS50111">
    <property type="entry name" value="CHEMOTAXIS_TRANSDUC_2"/>
    <property type="match status" value="1"/>
</dbReference>
<organism evidence="14 15">
    <name type="scientific">Trichloromonas acetexigens</name>
    <dbReference type="NCBI Taxonomy" id="38815"/>
    <lineage>
        <taxon>Bacteria</taxon>
        <taxon>Pseudomonadati</taxon>
        <taxon>Thermodesulfobacteriota</taxon>
        <taxon>Desulfuromonadia</taxon>
        <taxon>Desulfuromonadales</taxon>
        <taxon>Trichloromonadaceae</taxon>
        <taxon>Trichloromonas</taxon>
    </lineage>
</organism>
<keyword evidence="2" id="KW-1003">Cell membrane</keyword>
<dbReference type="OrthoDB" id="5390881at2"/>
<dbReference type="FunFam" id="1.10.287.950:FF:000001">
    <property type="entry name" value="Methyl-accepting chemotaxis sensory transducer"/>
    <property type="match status" value="1"/>
</dbReference>
<evidence type="ECO:0000256" key="11">
    <source>
        <dbReference type="SAM" id="Phobius"/>
    </source>
</evidence>
<dbReference type="InterPro" id="IPR004090">
    <property type="entry name" value="Chemotax_Me-accpt_rcpt"/>
</dbReference>
<sequence length="617" mass="65854">MKNLKLATKIFLLSGVIILSFILAITWIYGKLRSDLHAGKEAMVANAVATAWGVVDHYAAQAASGALDKEAAQKAAKEALRHTRFEGENYFWINDLTPVMVMHPISPELEGKNLSDNRDPEGKALFVEMAEVAKSKGDGFVEYHWAKPGFSEPVAKLSFVKAVPQWGWLVGAGIYLDDIEADLAQTLTLLIAIVVAVLLLATFLAFLTARDLSVPMARVVAILKEMTNGHLGSRLRLDRRDEIGQLATTMDSFADDLEKEMVENLKRLAAGDLTIEVRPRDNQDAIRGALNRLGHDLNDLVGQIQVASEQIASASSEVSDGSQHLSEGMTTSASSMEEVASSMTEIGSQTKHNAENAAQAQKLASVARAAAEKGSLQMQSMVSAMQEINESGQNISKIIKVIDEIAFQTNLLALNAAVEAARAGQHGKGFAVVAEEVRNLAARSAKAARETAGLIEGSVAKTHNGTAIAKQTSSALDEIVVSVARVSDLVAEIAAASSEQANGVSQVSVGMEQIDQVTQQATANAEESAAAAEELASQASQLREMLSRFRVRGAAVKPQAPTPAKRPAASPAAPKPQRRLAPSSESGWGETPAPSKTKNDFQGNDFIALDDHEFGKY</sequence>
<evidence type="ECO:0000256" key="9">
    <source>
        <dbReference type="SAM" id="Coils"/>
    </source>
</evidence>
<keyword evidence="5 11" id="KW-1133">Transmembrane helix</keyword>
<dbReference type="EMBL" id="VJVV01000004">
    <property type="protein sequence ID" value="TRO82459.1"/>
    <property type="molecule type" value="Genomic_DNA"/>
</dbReference>
<dbReference type="Gene3D" id="1.10.8.500">
    <property type="entry name" value="HAMP domain in histidine kinase"/>
    <property type="match status" value="1"/>
</dbReference>
<evidence type="ECO:0000256" key="10">
    <source>
        <dbReference type="SAM" id="MobiDB-lite"/>
    </source>
</evidence>
<dbReference type="InterPro" id="IPR051310">
    <property type="entry name" value="MCP_chemotaxis"/>
</dbReference>
<dbReference type="GO" id="GO:0004888">
    <property type="term" value="F:transmembrane signaling receptor activity"/>
    <property type="evidence" value="ECO:0007669"/>
    <property type="project" value="InterPro"/>
</dbReference>
<dbReference type="SUPFAM" id="SSF58104">
    <property type="entry name" value="Methyl-accepting chemotaxis protein (MCP) signaling domain"/>
    <property type="match status" value="1"/>
</dbReference>
<evidence type="ECO:0000313" key="14">
    <source>
        <dbReference type="EMBL" id="TRO82459.1"/>
    </source>
</evidence>
<gene>
    <name evidence="14" type="ORF">FL622_07730</name>
</gene>
<dbReference type="GO" id="GO:0005886">
    <property type="term" value="C:plasma membrane"/>
    <property type="evidence" value="ECO:0007669"/>
    <property type="project" value="UniProtKB-SubCell"/>
</dbReference>
<dbReference type="CDD" id="cd06225">
    <property type="entry name" value="HAMP"/>
    <property type="match status" value="1"/>
</dbReference>
<feature type="domain" description="HAMP" evidence="13">
    <location>
        <begin position="210"/>
        <end position="262"/>
    </location>
</feature>
<keyword evidence="4 11" id="KW-0812">Transmembrane</keyword>
<dbReference type="Gene3D" id="3.30.450.20">
    <property type="entry name" value="PAS domain"/>
    <property type="match status" value="1"/>
</dbReference>
<dbReference type="CDD" id="cd11386">
    <property type="entry name" value="MCP_signal"/>
    <property type="match status" value="1"/>
</dbReference>
<dbReference type="InterPro" id="IPR004010">
    <property type="entry name" value="Double_Cache_2"/>
</dbReference>
<dbReference type="InterPro" id="IPR033480">
    <property type="entry name" value="sCache_2"/>
</dbReference>
<feature type="region of interest" description="Disordered" evidence="10">
    <location>
        <begin position="312"/>
        <end position="357"/>
    </location>
</feature>
<dbReference type="SMART" id="SM01049">
    <property type="entry name" value="Cache_2"/>
    <property type="match status" value="1"/>
</dbReference>
<feature type="compositionally biased region" description="Low complexity" evidence="10">
    <location>
        <begin position="562"/>
        <end position="572"/>
    </location>
</feature>
<evidence type="ECO:0000256" key="5">
    <source>
        <dbReference type="ARBA" id="ARBA00022989"/>
    </source>
</evidence>
<evidence type="ECO:0000259" key="12">
    <source>
        <dbReference type="PROSITE" id="PS50111"/>
    </source>
</evidence>
<dbReference type="SMART" id="SM00304">
    <property type="entry name" value="HAMP"/>
    <property type="match status" value="1"/>
</dbReference>
<feature type="compositionally biased region" description="Low complexity" evidence="10">
    <location>
        <begin position="330"/>
        <end position="345"/>
    </location>
</feature>
<comment type="caution">
    <text evidence="14">The sequence shown here is derived from an EMBL/GenBank/DDBJ whole genome shotgun (WGS) entry which is preliminary data.</text>
</comment>
<evidence type="ECO:0000259" key="13">
    <source>
        <dbReference type="PROSITE" id="PS50885"/>
    </source>
</evidence>
<accession>A0A550JGV3</accession>
<keyword evidence="15" id="KW-1185">Reference proteome</keyword>
<evidence type="ECO:0000256" key="7">
    <source>
        <dbReference type="ARBA" id="ARBA00029447"/>
    </source>
</evidence>
<keyword evidence="6 11" id="KW-0472">Membrane</keyword>
<dbReference type="AlphaFoldDB" id="A0A550JGV3"/>
<feature type="coiled-coil region" evidence="9">
    <location>
        <begin position="525"/>
        <end position="552"/>
    </location>
</feature>
<dbReference type="Pfam" id="PF00672">
    <property type="entry name" value="HAMP"/>
    <property type="match status" value="1"/>
</dbReference>
<evidence type="ECO:0000256" key="1">
    <source>
        <dbReference type="ARBA" id="ARBA00004651"/>
    </source>
</evidence>
<evidence type="ECO:0000256" key="4">
    <source>
        <dbReference type="ARBA" id="ARBA00022692"/>
    </source>
</evidence>
<evidence type="ECO:0000313" key="15">
    <source>
        <dbReference type="Proteomes" id="UP000317155"/>
    </source>
</evidence>
<dbReference type="Gene3D" id="1.10.287.950">
    <property type="entry name" value="Methyl-accepting chemotaxis protein"/>
    <property type="match status" value="1"/>
</dbReference>
<feature type="transmembrane region" description="Helical" evidence="11">
    <location>
        <begin position="187"/>
        <end position="209"/>
    </location>
</feature>
<dbReference type="RefSeq" id="WP_140396654.1">
    <property type="nucleotide sequence ID" value="NZ_FOJJ01000034.1"/>
</dbReference>
<dbReference type="PROSITE" id="PS50885">
    <property type="entry name" value="HAMP"/>
    <property type="match status" value="1"/>
</dbReference>
<proteinExistence type="inferred from homology"/>
<comment type="similarity">
    <text evidence="7">Belongs to the methyl-accepting chemotaxis (MCP) protein family.</text>
</comment>
<dbReference type="Pfam" id="PF08269">
    <property type="entry name" value="dCache_2"/>
    <property type="match status" value="1"/>
</dbReference>
<dbReference type="InterPro" id="IPR004089">
    <property type="entry name" value="MCPsignal_dom"/>
</dbReference>
<dbReference type="SMART" id="SM00283">
    <property type="entry name" value="MA"/>
    <property type="match status" value="1"/>
</dbReference>
<protein>
    <submittedName>
        <fullName evidence="14">HAMP domain-containing protein</fullName>
    </submittedName>
</protein>
<dbReference type="Proteomes" id="UP000317155">
    <property type="component" value="Unassembled WGS sequence"/>
</dbReference>
<comment type="subcellular location">
    <subcellularLocation>
        <location evidence="1">Cell membrane</location>
        <topology evidence="1">Multi-pass membrane protein</topology>
    </subcellularLocation>
</comment>
<keyword evidence="8" id="KW-0807">Transducer</keyword>
<evidence type="ECO:0000256" key="8">
    <source>
        <dbReference type="PROSITE-ProRule" id="PRU00284"/>
    </source>
</evidence>
<reference evidence="14 15" key="1">
    <citation type="submission" date="2019-07" db="EMBL/GenBank/DDBJ databases">
        <title>Insights of Desulfuromonas acetexigens electromicrobiology.</title>
        <authorList>
            <person name="Katuri K."/>
            <person name="Sapireddy V."/>
            <person name="Shaw D.R."/>
            <person name="Saikaly P."/>
        </authorList>
    </citation>
    <scope>NUCLEOTIDE SEQUENCE [LARGE SCALE GENOMIC DNA]</scope>
    <source>
        <strain evidence="14 15">2873</strain>
    </source>
</reference>
<keyword evidence="3" id="KW-0145">Chemotaxis</keyword>
<name>A0A550JGV3_9BACT</name>
<evidence type="ECO:0000256" key="6">
    <source>
        <dbReference type="ARBA" id="ARBA00023136"/>
    </source>
</evidence>
<feature type="domain" description="Methyl-accepting transducer" evidence="12">
    <location>
        <begin position="307"/>
        <end position="536"/>
    </location>
</feature>
<dbReference type="GO" id="GO:0006935">
    <property type="term" value="P:chemotaxis"/>
    <property type="evidence" value="ECO:0007669"/>
    <property type="project" value="UniProtKB-KW"/>
</dbReference>
<feature type="compositionally biased region" description="Polar residues" evidence="10">
    <location>
        <begin position="312"/>
        <end position="329"/>
    </location>
</feature>
<dbReference type="PANTHER" id="PTHR43531:SF11">
    <property type="entry name" value="METHYL-ACCEPTING CHEMOTAXIS PROTEIN 3"/>
    <property type="match status" value="1"/>
</dbReference>
<evidence type="ECO:0000256" key="2">
    <source>
        <dbReference type="ARBA" id="ARBA00022475"/>
    </source>
</evidence>
<dbReference type="InterPro" id="IPR003660">
    <property type="entry name" value="HAMP_dom"/>
</dbReference>
<dbReference type="GO" id="GO:0007165">
    <property type="term" value="P:signal transduction"/>
    <property type="evidence" value="ECO:0007669"/>
    <property type="project" value="UniProtKB-KW"/>
</dbReference>
<evidence type="ECO:0000256" key="3">
    <source>
        <dbReference type="ARBA" id="ARBA00022500"/>
    </source>
</evidence>
<keyword evidence="9" id="KW-0175">Coiled coil</keyword>